<dbReference type="SUPFAM" id="SSF52058">
    <property type="entry name" value="L domain-like"/>
    <property type="match status" value="1"/>
</dbReference>
<sequence>MFERWNPYEIQLSCFMVLAVLSEIRECDSLNPEGLALLEFRERIEDDPFGAFANWNSNHSEPCLWLGVQCFDGHVKILDLSGFSLKGTLAPALKKLRYMRSLVMSNNRLSGSIPKEIGELKFLELLDLSHNNLSGTVPVEITVMPSLKYLLLCGNDFHEGIPCAGGMSAVAGAKHFIQRSGRCFSWRILNQLKNYFRVDFDLSTKYQKCCRHTDEINCCYNVPSSVDEYSRRRLFKDSSNLAAAPVNIPNVVQQGTPAVLRSGAFPAVPKKYITPIQPTTPEISQQELQKSRDRPTPAKLLIVAALLVSLVVSLCFVLVGLRRYRGVKAVRAQNAALLHRISKVFVTGVPRLNSSELQTACEDFSNIIETFSGCLMYKGILSSGVEIAVVSTSIRSSELWSSHAEREFKRKIDTFSKINHKNFVNLLGYCEEEDPFVRMMVFEYAPNGNLYEHLHVKDMDHLDWTTRMRIIMGTCYCLEYMHHELNPPVIHPNLQSDSILLTDDYAAKVADVSFWADIGVKENIYEGEESEPLHSNPGPTREDNVYSLGILMLEIISTKSLSRQAMEYLGDKSKYSNLVDPTLKSSKNNELETVCEVISDCIKDDPKHRPTLKEITPKLKEVTRISQEAAHSRFSPLWWAELEILESG</sequence>
<keyword evidence="2 8" id="KW-0812">Transmembrane</keyword>
<dbReference type="SUPFAM" id="SSF56112">
    <property type="entry name" value="Protein kinase-like (PK-like)"/>
    <property type="match status" value="1"/>
</dbReference>
<keyword evidence="1" id="KW-0433">Leucine-rich repeat</keyword>
<evidence type="ECO:0000256" key="5">
    <source>
        <dbReference type="ARBA" id="ARBA00022989"/>
    </source>
</evidence>
<dbReference type="PANTHER" id="PTHR46084">
    <property type="entry name" value="PROTEIN MALE DISCOVERER 2"/>
    <property type="match status" value="1"/>
</dbReference>
<evidence type="ECO:0000313" key="11">
    <source>
        <dbReference type="Proteomes" id="UP001443914"/>
    </source>
</evidence>
<dbReference type="Gene3D" id="3.80.10.10">
    <property type="entry name" value="Ribonuclease Inhibitor"/>
    <property type="match status" value="1"/>
</dbReference>
<keyword evidence="6 8" id="KW-0472">Membrane</keyword>
<dbReference type="Gene3D" id="1.10.510.10">
    <property type="entry name" value="Transferase(Phosphotransferase) domain 1"/>
    <property type="match status" value="1"/>
</dbReference>
<evidence type="ECO:0000256" key="4">
    <source>
        <dbReference type="ARBA" id="ARBA00022737"/>
    </source>
</evidence>
<dbReference type="InterPro" id="IPR032675">
    <property type="entry name" value="LRR_dom_sf"/>
</dbReference>
<dbReference type="Gene3D" id="3.30.200.20">
    <property type="entry name" value="Phosphorylase Kinase, domain 1"/>
    <property type="match status" value="1"/>
</dbReference>
<reference evidence="10" key="1">
    <citation type="submission" date="2024-03" db="EMBL/GenBank/DDBJ databases">
        <title>WGS assembly of Saponaria officinalis var. Norfolk2.</title>
        <authorList>
            <person name="Jenkins J."/>
            <person name="Shu S."/>
            <person name="Grimwood J."/>
            <person name="Barry K."/>
            <person name="Goodstein D."/>
            <person name="Schmutz J."/>
            <person name="Leebens-Mack J."/>
            <person name="Osbourn A."/>
        </authorList>
    </citation>
    <scope>NUCLEOTIDE SEQUENCE [LARGE SCALE GENOMIC DNA]</scope>
    <source>
        <strain evidence="10">JIC</strain>
    </source>
</reference>
<gene>
    <name evidence="10" type="ORF">RND81_12G217600</name>
</gene>
<dbReference type="EMBL" id="JBDFQZ010000012">
    <property type="protein sequence ID" value="KAK9674196.1"/>
    <property type="molecule type" value="Genomic_DNA"/>
</dbReference>
<dbReference type="GO" id="GO:0005524">
    <property type="term" value="F:ATP binding"/>
    <property type="evidence" value="ECO:0007669"/>
    <property type="project" value="InterPro"/>
</dbReference>
<dbReference type="Pfam" id="PF13855">
    <property type="entry name" value="LRR_8"/>
    <property type="match status" value="1"/>
</dbReference>
<dbReference type="GO" id="GO:0004672">
    <property type="term" value="F:protein kinase activity"/>
    <property type="evidence" value="ECO:0007669"/>
    <property type="project" value="InterPro"/>
</dbReference>
<dbReference type="AlphaFoldDB" id="A0AAW1HDL8"/>
<evidence type="ECO:0000256" key="3">
    <source>
        <dbReference type="ARBA" id="ARBA00022729"/>
    </source>
</evidence>
<dbReference type="FunFam" id="3.30.200.20:FF:000489">
    <property type="entry name" value="Inactive receptor-like serine/threonine-protein kinase"/>
    <property type="match status" value="1"/>
</dbReference>
<dbReference type="InterPro" id="IPR001245">
    <property type="entry name" value="Ser-Thr/Tyr_kinase_cat_dom"/>
</dbReference>
<dbReference type="Pfam" id="PF07714">
    <property type="entry name" value="PK_Tyr_Ser-Thr"/>
    <property type="match status" value="1"/>
</dbReference>
<organism evidence="10 11">
    <name type="scientific">Saponaria officinalis</name>
    <name type="common">Common soapwort</name>
    <name type="synonym">Lychnis saponaria</name>
    <dbReference type="NCBI Taxonomy" id="3572"/>
    <lineage>
        <taxon>Eukaryota</taxon>
        <taxon>Viridiplantae</taxon>
        <taxon>Streptophyta</taxon>
        <taxon>Embryophyta</taxon>
        <taxon>Tracheophyta</taxon>
        <taxon>Spermatophyta</taxon>
        <taxon>Magnoliopsida</taxon>
        <taxon>eudicotyledons</taxon>
        <taxon>Gunneridae</taxon>
        <taxon>Pentapetalae</taxon>
        <taxon>Caryophyllales</taxon>
        <taxon>Caryophyllaceae</taxon>
        <taxon>Caryophylleae</taxon>
        <taxon>Saponaria</taxon>
    </lineage>
</organism>
<dbReference type="Pfam" id="PF08263">
    <property type="entry name" value="LRRNT_2"/>
    <property type="match status" value="1"/>
</dbReference>
<dbReference type="GO" id="GO:0012505">
    <property type="term" value="C:endomembrane system"/>
    <property type="evidence" value="ECO:0007669"/>
    <property type="project" value="UniProtKB-SubCell"/>
</dbReference>
<dbReference type="FunFam" id="3.80.10.10:FF:000400">
    <property type="entry name" value="Nuclear pore complex protein NUP107"/>
    <property type="match status" value="1"/>
</dbReference>
<evidence type="ECO:0000256" key="6">
    <source>
        <dbReference type="ARBA" id="ARBA00023136"/>
    </source>
</evidence>
<evidence type="ECO:0000259" key="9">
    <source>
        <dbReference type="PROSITE" id="PS50011"/>
    </source>
</evidence>
<feature type="transmembrane region" description="Helical" evidence="8">
    <location>
        <begin position="300"/>
        <end position="321"/>
    </location>
</feature>
<dbReference type="Proteomes" id="UP001443914">
    <property type="component" value="Unassembled WGS sequence"/>
</dbReference>
<keyword evidence="5 8" id="KW-1133">Transmembrane helix</keyword>
<comment type="subcellular location">
    <subcellularLocation>
        <location evidence="7">Endomembrane system</location>
        <topology evidence="7">Single-pass type I membrane protein</topology>
    </subcellularLocation>
</comment>
<protein>
    <recommendedName>
        <fullName evidence="9">Protein kinase domain-containing protein</fullName>
    </recommendedName>
</protein>
<proteinExistence type="predicted"/>
<evidence type="ECO:0000256" key="7">
    <source>
        <dbReference type="ARBA" id="ARBA00046288"/>
    </source>
</evidence>
<name>A0AAW1HDL8_SAPOF</name>
<evidence type="ECO:0000256" key="1">
    <source>
        <dbReference type="ARBA" id="ARBA00022614"/>
    </source>
</evidence>
<dbReference type="PROSITE" id="PS50011">
    <property type="entry name" value="PROTEIN_KINASE_DOM"/>
    <property type="match status" value="1"/>
</dbReference>
<dbReference type="PANTHER" id="PTHR46084:SF1">
    <property type="entry name" value="PROTEIN MALE DISCOVERER 2"/>
    <property type="match status" value="1"/>
</dbReference>
<dbReference type="InterPro" id="IPR001611">
    <property type="entry name" value="Leu-rich_rpt"/>
</dbReference>
<evidence type="ECO:0000313" key="10">
    <source>
        <dbReference type="EMBL" id="KAK9674196.1"/>
    </source>
</evidence>
<accession>A0AAW1HDL8</accession>
<feature type="domain" description="Protein kinase" evidence="9">
    <location>
        <begin position="362"/>
        <end position="634"/>
    </location>
</feature>
<dbReference type="InterPro" id="IPR011009">
    <property type="entry name" value="Kinase-like_dom_sf"/>
</dbReference>
<keyword evidence="3" id="KW-0732">Signal</keyword>
<comment type="caution">
    <text evidence="10">The sequence shown here is derived from an EMBL/GenBank/DDBJ whole genome shotgun (WGS) entry which is preliminary data.</text>
</comment>
<evidence type="ECO:0000256" key="2">
    <source>
        <dbReference type="ARBA" id="ARBA00022692"/>
    </source>
</evidence>
<keyword evidence="4" id="KW-0677">Repeat</keyword>
<keyword evidence="11" id="KW-1185">Reference proteome</keyword>
<dbReference type="InterPro" id="IPR013210">
    <property type="entry name" value="LRR_N_plant-typ"/>
</dbReference>
<dbReference type="InterPro" id="IPR000719">
    <property type="entry name" value="Prot_kinase_dom"/>
</dbReference>
<evidence type="ECO:0000256" key="8">
    <source>
        <dbReference type="SAM" id="Phobius"/>
    </source>
</evidence>